<proteinExistence type="inferred from homology"/>
<dbReference type="Pfam" id="PF13458">
    <property type="entry name" value="Peripla_BP_6"/>
    <property type="match status" value="1"/>
</dbReference>
<dbReference type="EMBL" id="JALIDZ010000011">
    <property type="protein sequence ID" value="MCT8974253.1"/>
    <property type="molecule type" value="Genomic_DNA"/>
</dbReference>
<dbReference type="InterPro" id="IPR006311">
    <property type="entry name" value="TAT_signal"/>
</dbReference>
<evidence type="ECO:0000313" key="7">
    <source>
        <dbReference type="Proteomes" id="UP001320898"/>
    </source>
</evidence>
<comment type="caution">
    <text evidence="6">The sequence shown here is derived from an EMBL/GenBank/DDBJ whole genome shotgun (WGS) entry which is preliminary data.</text>
</comment>
<protein>
    <submittedName>
        <fullName evidence="6">ABC transporter substrate-binding protein</fullName>
    </submittedName>
</protein>
<keyword evidence="2 4" id="KW-0732">Signal</keyword>
<keyword evidence="7" id="KW-1185">Reference proteome</keyword>
<sequence>MNTKVTRRHFLASTAAAVASAGVLGSTKRSIAAPASGEPIVIGHQCELTGWDAATGYWRDKAATGLTKWINDTGGIAGRPIKLVTVDTKSDVDAGVTQLRNLILEEKVDFVIGSEISSIALASNKIANENKTLYMTMSTSEATTANGNAVPYQFRMTTNSAATAAGAAQKLVESIGKRWATFFADIKWGQSERDWWQTGVTAAGGEVTSATAIPVDAADLLPFVARIDRSVDGIYIPVLNALQAVQLIRSSGYPQKIVLAGLSFSLFDYRELGPQGEGTFGIETAPIALADMPSSEMGAIYKALGIDENGIETASGKAAGGSMIRGIAQSLGFIKANVEQSGWTTKDDTAALIKHAETVPTYQRGPLFPLGDVSMRAEDHQAFMDIYLLQIRDGLLSKFDVAPWQSTLYPADVDLTKG</sequence>
<name>A0AAW5R2Q5_9HYPH</name>
<dbReference type="PANTHER" id="PTHR30483">
    <property type="entry name" value="LEUCINE-SPECIFIC-BINDING PROTEIN"/>
    <property type="match status" value="1"/>
</dbReference>
<dbReference type="InterPro" id="IPR051010">
    <property type="entry name" value="BCAA_transport"/>
</dbReference>
<reference evidence="6 7" key="1">
    <citation type="submission" date="2022-04" db="EMBL/GenBank/DDBJ databases">
        <authorList>
            <person name="Ye Y.-Q."/>
            <person name="Du Z.-J."/>
        </authorList>
    </citation>
    <scope>NUCLEOTIDE SEQUENCE [LARGE SCALE GENOMIC DNA]</scope>
    <source>
        <strain evidence="6 7">A6E488</strain>
    </source>
</reference>
<dbReference type="AlphaFoldDB" id="A0AAW5R2Q5"/>
<evidence type="ECO:0000256" key="1">
    <source>
        <dbReference type="ARBA" id="ARBA00010062"/>
    </source>
</evidence>
<feature type="chain" id="PRO_5043767378" evidence="4">
    <location>
        <begin position="22"/>
        <end position="418"/>
    </location>
</feature>
<dbReference type="InterPro" id="IPR028081">
    <property type="entry name" value="Leu-bd"/>
</dbReference>
<dbReference type="RefSeq" id="WP_261617839.1">
    <property type="nucleotide sequence ID" value="NZ_JALIDZ010000011.1"/>
</dbReference>
<evidence type="ECO:0000256" key="2">
    <source>
        <dbReference type="ARBA" id="ARBA00022729"/>
    </source>
</evidence>
<organism evidence="6 7">
    <name type="scientific">Microbaculum marinisediminis</name>
    <dbReference type="NCBI Taxonomy" id="2931392"/>
    <lineage>
        <taxon>Bacteria</taxon>
        <taxon>Pseudomonadati</taxon>
        <taxon>Pseudomonadota</taxon>
        <taxon>Alphaproteobacteria</taxon>
        <taxon>Hyphomicrobiales</taxon>
        <taxon>Tepidamorphaceae</taxon>
        <taxon>Microbaculum</taxon>
    </lineage>
</organism>
<keyword evidence="3" id="KW-0029">Amino-acid transport</keyword>
<dbReference type="GO" id="GO:0006865">
    <property type="term" value="P:amino acid transport"/>
    <property type="evidence" value="ECO:0007669"/>
    <property type="project" value="UniProtKB-KW"/>
</dbReference>
<dbReference type="PANTHER" id="PTHR30483:SF6">
    <property type="entry name" value="PERIPLASMIC BINDING PROTEIN OF ABC TRANSPORTER FOR NATURAL AMINO ACIDS"/>
    <property type="match status" value="1"/>
</dbReference>
<dbReference type="Gene3D" id="3.40.50.2300">
    <property type="match status" value="2"/>
</dbReference>
<gene>
    <name evidence="6" type="ORF">MUB46_20495</name>
</gene>
<evidence type="ECO:0000259" key="5">
    <source>
        <dbReference type="Pfam" id="PF13458"/>
    </source>
</evidence>
<accession>A0AAW5R2Q5</accession>
<dbReference type="Proteomes" id="UP001320898">
    <property type="component" value="Unassembled WGS sequence"/>
</dbReference>
<feature type="signal peptide" evidence="4">
    <location>
        <begin position="1"/>
        <end position="21"/>
    </location>
</feature>
<dbReference type="InterPro" id="IPR028082">
    <property type="entry name" value="Peripla_BP_I"/>
</dbReference>
<dbReference type="SUPFAM" id="SSF53822">
    <property type="entry name" value="Periplasmic binding protein-like I"/>
    <property type="match status" value="1"/>
</dbReference>
<evidence type="ECO:0000256" key="4">
    <source>
        <dbReference type="SAM" id="SignalP"/>
    </source>
</evidence>
<evidence type="ECO:0000313" key="6">
    <source>
        <dbReference type="EMBL" id="MCT8974253.1"/>
    </source>
</evidence>
<comment type="similarity">
    <text evidence="1">Belongs to the leucine-binding protein family.</text>
</comment>
<keyword evidence="3" id="KW-0813">Transport</keyword>
<evidence type="ECO:0000256" key="3">
    <source>
        <dbReference type="ARBA" id="ARBA00022970"/>
    </source>
</evidence>
<dbReference type="PROSITE" id="PS51318">
    <property type="entry name" value="TAT"/>
    <property type="match status" value="1"/>
</dbReference>
<feature type="domain" description="Leucine-binding protein" evidence="5">
    <location>
        <begin position="39"/>
        <end position="394"/>
    </location>
</feature>